<accession>A0A3L8RNE6</accession>
<dbReference type="EMBL" id="QYCY01000001">
    <property type="protein sequence ID" value="RLV81090.1"/>
    <property type="molecule type" value="Genomic_DNA"/>
</dbReference>
<dbReference type="AlphaFoldDB" id="A0A3L8RNE6"/>
<evidence type="ECO:0000259" key="5">
    <source>
        <dbReference type="Pfam" id="PF00296"/>
    </source>
</evidence>
<dbReference type="InterPro" id="IPR050172">
    <property type="entry name" value="SsuD_RutA_monooxygenase"/>
</dbReference>
<keyword evidence="3" id="KW-0560">Oxidoreductase</keyword>
<keyword evidence="1" id="KW-0285">Flavoprotein</keyword>
<comment type="caution">
    <text evidence="6">The sequence shown here is derived from an EMBL/GenBank/DDBJ whole genome shotgun (WGS) entry which is preliminary data.</text>
</comment>
<evidence type="ECO:0000256" key="2">
    <source>
        <dbReference type="ARBA" id="ARBA00022643"/>
    </source>
</evidence>
<keyword evidence="2" id="KW-0288">FMN</keyword>
<gene>
    <name evidence="6" type="ORF">D3C57_121935</name>
</gene>
<dbReference type="GO" id="GO:0008726">
    <property type="term" value="F:alkanesulfonate monooxygenase activity"/>
    <property type="evidence" value="ECO:0007669"/>
    <property type="project" value="TreeGrafter"/>
</dbReference>
<sequence>MGSFRFGVAMHSVGGREEWNKKCRQAERLGYDVILVPDHLGFPAPFSAMVAAAGATERPRIGSFVLNTSFWNPTLLGRDVVTADQLTDGRLEVGLGAGHRKEEFEATGFPWRPLAERIDHLERTIDALSGAYEEAVRADALIQRPRPPLFLGGNSDRLLRLAARHADIVGFSALTKGPAPQGFRILTAEALDERVAFFRSAAGARAAEVELNILVRDVVITDDRDGQTRRWHERTPDLTLEEFRAAPAVLLGSVDQIAAQVRSWADRFGFRYLTVHEPWLETFAPVIEALGGE</sequence>
<dbReference type="InterPro" id="IPR036661">
    <property type="entry name" value="Luciferase-like_sf"/>
</dbReference>
<dbReference type="PANTHER" id="PTHR42847">
    <property type="entry name" value="ALKANESULFONATE MONOOXYGENASE"/>
    <property type="match status" value="1"/>
</dbReference>
<evidence type="ECO:0000256" key="3">
    <source>
        <dbReference type="ARBA" id="ARBA00023002"/>
    </source>
</evidence>
<dbReference type="PANTHER" id="PTHR42847:SF4">
    <property type="entry name" value="ALKANESULFONATE MONOOXYGENASE-RELATED"/>
    <property type="match status" value="1"/>
</dbReference>
<evidence type="ECO:0000313" key="7">
    <source>
        <dbReference type="Proteomes" id="UP000281594"/>
    </source>
</evidence>
<evidence type="ECO:0000256" key="4">
    <source>
        <dbReference type="ARBA" id="ARBA00023033"/>
    </source>
</evidence>
<dbReference type="Gene3D" id="3.20.20.30">
    <property type="entry name" value="Luciferase-like domain"/>
    <property type="match status" value="1"/>
</dbReference>
<keyword evidence="4" id="KW-0503">Monooxygenase</keyword>
<name>A0A3L8RNE6_STRRN</name>
<evidence type="ECO:0000256" key="1">
    <source>
        <dbReference type="ARBA" id="ARBA00022630"/>
    </source>
</evidence>
<dbReference type="NCBIfam" id="TIGR03621">
    <property type="entry name" value="F420_MSMEG_2516"/>
    <property type="match status" value="1"/>
</dbReference>
<dbReference type="STRING" id="1343740.M271_21645"/>
<dbReference type="GO" id="GO:0046306">
    <property type="term" value="P:alkanesulfonate catabolic process"/>
    <property type="evidence" value="ECO:0007669"/>
    <property type="project" value="TreeGrafter"/>
</dbReference>
<dbReference type="InterPro" id="IPR019923">
    <property type="entry name" value="Lucif-like_OxRdtase_MSMEG_2516"/>
</dbReference>
<dbReference type="SUPFAM" id="SSF51679">
    <property type="entry name" value="Bacterial luciferase-like"/>
    <property type="match status" value="1"/>
</dbReference>
<proteinExistence type="predicted"/>
<feature type="domain" description="Luciferase-like" evidence="5">
    <location>
        <begin position="23"/>
        <end position="179"/>
    </location>
</feature>
<dbReference type="RefSeq" id="WP_121824650.1">
    <property type="nucleotide sequence ID" value="NC_022785.1"/>
</dbReference>
<protein>
    <recommendedName>
        <fullName evidence="5">Luciferase-like domain-containing protein</fullName>
    </recommendedName>
</protein>
<dbReference type="Proteomes" id="UP000281594">
    <property type="component" value="Unassembled WGS sequence"/>
</dbReference>
<reference evidence="6 7" key="1">
    <citation type="journal article" date="2018" name="J. Biol. Chem.">
        <title>Discovery of the actinoplanic acid pathway in Streptomyces rapamycinicus reveals a genetically conserved synergism with rapamycin.</title>
        <authorList>
            <person name="Mrak P."/>
            <person name="Krastel P."/>
            <person name="Pivk Lukancic P."/>
            <person name="Tao J."/>
            <person name="Pistorius D."/>
            <person name="Moore C.M."/>
        </authorList>
    </citation>
    <scope>NUCLEOTIDE SEQUENCE [LARGE SCALE GENOMIC DNA]</scope>
    <source>
        <strain evidence="6 7">NRRL 5491</strain>
    </source>
</reference>
<dbReference type="Pfam" id="PF00296">
    <property type="entry name" value="Bac_luciferase"/>
    <property type="match status" value="1"/>
</dbReference>
<organism evidence="6 7">
    <name type="scientific">Streptomyces rapamycinicus (strain ATCC 29253 / DSM 41530 / NRRL 5491 / AYB-994)</name>
    <name type="common">Streptomyces hygroscopicus (strain ATCC 29253)</name>
    <dbReference type="NCBI Taxonomy" id="1343740"/>
    <lineage>
        <taxon>Bacteria</taxon>
        <taxon>Bacillati</taxon>
        <taxon>Actinomycetota</taxon>
        <taxon>Actinomycetes</taxon>
        <taxon>Kitasatosporales</taxon>
        <taxon>Streptomycetaceae</taxon>
        <taxon>Streptomyces</taxon>
        <taxon>Streptomyces violaceusniger group</taxon>
    </lineage>
</organism>
<dbReference type="InterPro" id="IPR011251">
    <property type="entry name" value="Luciferase-like_dom"/>
</dbReference>
<evidence type="ECO:0000313" key="6">
    <source>
        <dbReference type="EMBL" id="RLV81090.1"/>
    </source>
</evidence>